<evidence type="ECO:0000313" key="2">
    <source>
        <dbReference type="WBParaSite" id="maker-unitig_27992-snap-gene-0.1-mRNA-1"/>
    </source>
</evidence>
<protein>
    <submittedName>
        <fullName evidence="2">Uncharacterized protein</fullName>
    </submittedName>
</protein>
<sequence length="332" mass="35615">MMFAVSKLFEKSGDNLHGEPEFQARAGQRAESGANFSRSASRSICGLATAITKSDSDLLRIEDEGVYNLPIGGPNISVNSLRRRAERLVLRSHGLLPPRRASLVTDTAGSSLPGDWFNMQGPGRRGASLFTNSAQSTVPTLGSRIESAAASREDNSWIFAISGLALSDRPKEGHLSNLLIKQPQRLRARLQATDLITLHATGRTSCAWTAGQAQGSTPRKGVNAEASGRWASVEFPTAAQGLGGQYGRECKPTSFPTLFSDSAGILGLYMGISVLTLCEMAELCLHIVTDCSECCCTGMNPSGKRCPRSLAQMQARKEIGLRRVAASNQFRI</sequence>
<dbReference type="Proteomes" id="UP000095280">
    <property type="component" value="Unplaced"/>
</dbReference>
<name>A0A1I8FBB7_9PLAT</name>
<proteinExistence type="predicted"/>
<dbReference type="AlphaFoldDB" id="A0A1I8FBB7"/>
<dbReference type="WBParaSite" id="maker-unitig_27992-snap-gene-0.1-mRNA-1">
    <property type="protein sequence ID" value="maker-unitig_27992-snap-gene-0.1-mRNA-1"/>
    <property type="gene ID" value="maker-unitig_27992-snap-gene-0.1"/>
</dbReference>
<keyword evidence="1" id="KW-1185">Reference proteome</keyword>
<evidence type="ECO:0000313" key="1">
    <source>
        <dbReference type="Proteomes" id="UP000095280"/>
    </source>
</evidence>
<accession>A0A1I8FBB7</accession>
<dbReference type="Gene3D" id="1.10.287.770">
    <property type="entry name" value="YojJ-like"/>
    <property type="match status" value="1"/>
</dbReference>
<reference evidence="2" key="1">
    <citation type="submission" date="2016-11" db="UniProtKB">
        <authorList>
            <consortium name="WormBaseParasite"/>
        </authorList>
    </citation>
    <scope>IDENTIFICATION</scope>
</reference>
<organism evidence="1 2">
    <name type="scientific">Macrostomum lignano</name>
    <dbReference type="NCBI Taxonomy" id="282301"/>
    <lineage>
        <taxon>Eukaryota</taxon>
        <taxon>Metazoa</taxon>
        <taxon>Spiralia</taxon>
        <taxon>Lophotrochozoa</taxon>
        <taxon>Platyhelminthes</taxon>
        <taxon>Rhabditophora</taxon>
        <taxon>Macrostomorpha</taxon>
        <taxon>Macrostomida</taxon>
        <taxon>Macrostomidae</taxon>
        <taxon>Macrostomum</taxon>
    </lineage>
</organism>